<dbReference type="PANTHER" id="PTHR43105">
    <property type="entry name" value="RESPIRATORY NITRATE REDUCTASE"/>
    <property type="match status" value="1"/>
</dbReference>
<organism evidence="15 16">
    <name type="scientific">Phycisphaera mikurensis (strain NBRC 102666 / KCTC 22515 / FYK2301M01)</name>
    <dbReference type="NCBI Taxonomy" id="1142394"/>
    <lineage>
        <taxon>Bacteria</taxon>
        <taxon>Pseudomonadati</taxon>
        <taxon>Planctomycetota</taxon>
        <taxon>Phycisphaerae</taxon>
        <taxon>Phycisphaerales</taxon>
        <taxon>Phycisphaeraceae</taxon>
        <taxon>Phycisphaera</taxon>
    </lineage>
</organism>
<dbReference type="FunFam" id="3.30.70.20:FF:000002">
    <property type="entry name" value="NADH-ubiquinone oxidoreductase 75 kDa subunit"/>
    <property type="match status" value="1"/>
</dbReference>
<dbReference type="InterPro" id="IPR050123">
    <property type="entry name" value="Prok_molybdopt-oxidoreductase"/>
</dbReference>
<dbReference type="GO" id="GO:0046872">
    <property type="term" value="F:metal ion binding"/>
    <property type="evidence" value="ECO:0007669"/>
    <property type="project" value="UniProtKB-KW"/>
</dbReference>
<evidence type="ECO:0000259" key="14">
    <source>
        <dbReference type="PROSITE" id="PS51839"/>
    </source>
</evidence>
<dbReference type="AlphaFoldDB" id="I0IGW8"/>
<comment type="cofactor">
    <cofactor evidence="12">
        <name>[2Fe-2S] cluster</name>
        <dbReference type="ChEBI" id="CHEBI:190135"/>
    </cofactor>
</comment>
<dbReference type="CDD" id="cd00207">
    <property type="entry name" value="fer2"/>
    <property type="match status" value="1"/>
</dbReference>
<dbReference type="GO" id="GO:0003954">
    <property type="term" value="F:NADH dehydrogenase activity"/>
    <property type="evidence" value="ECO:0007669"/>
    <property type="project" value="TreeGrafter"/>
</dbReference>
<keyword evidence="11" id="KW-0472">Membrane</keyword>
<dbReference type="InterPro" id="IPR006656">
    <property type="entry name" value="Mopterin_OxRdtase"/>
</dbReference>
<evidence type="ECO:0000256" key="2">
    <source>
        <dbReference type="ARBA" id="ARBA00004370"/>
    </source>
</evidence>
<dbReference type="SUPFAM" id="SSF54862">
    <property type="entry name" value="4Fe-4S ferredoxins"/>
    <property type="match status" value="1"/>
</dbReference>
<keyword evidence="10" id="KW-0520">NAD</keyword>
<proteinExistence type="inferred from homology"/>
<dbReference type="Pfam" id="PF22151">
    <property type="entry name" value="Fer4_NDSU1"/>
    <property type="match status" value="1"/>
</dbReference>
<evidence type="ECO:0000256" key="8">
    <source>
        <dbReference type="ARBA" id="ARBA00023004"/>
    </source>
</evidence>
<dbReference type="Gene3D" id="3.40.50.740">
    <property type="match status" value="1"/>
</dbReference>
<dbReference type="PROSITE" id="PS51839">
    <property type="entry name" value="4FE4S_HC3"/>
    <property type="match status" value="1"/>
</dbReference>
<evidence type="ECO:0000256" key="9">
    <source>
        <dbReference type="ARBA" id="ARBA00023014"/>
    </source>
</evidence>
<keyword evidence="7" id="KW-1278">Translocase</keyword>
<dbReference type="InterPro" id="IPR001041">
    <property type="entry name" value="2Fe-2S_ferredoxin-type"/>
</dbReference>
<evidence type="ECO:0000256" key="5">
    <source>
        <dbReference type="ARBA" id="ARBA00022714"/>
    </source>
</evidence>
<evidence type="ECO:0000256" key="3">
    <source>
        <dbReference type="ARBA" id="ARBA00005404"/>
    </source>
</evidence>
<feature type="domain" description="4Fe-4S His(Cys)3-ligated-type" evidence="14">
    <location>
        <begin position="89"/>
        <end position="128"/>
    </location>
</feature>
<dbReference type="InterPro" id="IPR036010">
    <property type="entry name" value="2Fe-2S_ferredoxin-like_sf"/>
</dbReference>
<keyword evidence="16" id="KW-1185">Reference proteome</keyword>
<evidence type="ECO:0000256" key="10">
    <source>
        <dbReference type="ARBA" id="ARBA00023027"/>
    </source>
</evidence>
<evidence type="ECO:0000256" key="7">
    <source>
        <dbReference type="ARBA" id="ARBA00022967"/>
    </source>
</evidence>
<dbReference type="Pfam" id="PF10588">
    <property type="entry name" value="NADH-G_4Fe-4S_3"/>
    <property type="match status" value="1"/>
</dbReference>
<dbReference type="HOGENOM" id="CLU_000422_11_7_0"/>
<dbReference type="STRING" id="1142394.PSMK_23470"/>
<dbReference type="Gene3D" id="3.30.70.20">
    <property type="match status" value="1"/>
</dbReference>
<dbReference type="FunFam" id="3.10.20.740:FF:000004">
    <property type="entry name" value="NADH-quinone oxidoreductase"/>
    <property type="match status" value="1"/>
</dbReference>
<dbReference type="EC" id="1.6.5.11" evidence="15"/>
<name>I0IGW8_PHYMF</name>
<keyword evidence="6" id="KW-0479">Metal-binding</keyword>
<dbReference type="InterPro" id="IPR054351">
    <property type="entry name" value="NADH_UbQ_OxRdtase_ferredoxin"/>
</dbReference>
<dbReference type="InterPro" id="IPR006963">
    <property type="entry name" value="Mopterin_OxRdtase_4Fe-4S_dom"/>
</dbReference>
<dbReference type="KEGG" id="phm:PSMK_23470"/>
<dbReference type="PROSITE" id="PS00641">
    <property type="entry name" value="COMPLEX1_75K_1"/>
    <property type="match status" value="1"/>
</dbReference>
<keyword evidence="15" id="KW-0560">Oxidoreductase</keyword>
<dbReference type="GO" id="GO:0048038">
    <property type="term" value="F:quinone binding"/>
    <property type="evidence" value="ECO:0007669"/>
    <property type="project" value="UniProtKB-KW"/>
</dbReference>
<dbReference type="GO" id="GO:0051537">
    <property type="term" value="F:2 iron, 2 sulfur cluster binding"/>
    <property type="evidence" value="ECO:0007669"/>
    <property type="project" value="UniProtKB-KW"/>
</dbReference>
<evidence type="ECO:0000259" key="13">
    <source>
        <dbReference type="PROSITE" id="PS51669"/>
    </source>
</evidence>
<dbReference type="PATRIC" id="fig|1142394.8.peg.2423"/>
<dbReference type="Pfam" id="PF22117">
    <property type="entry name" value="Fer4_Nqo3"/>
    <property type="match status" value="1"/>
</dbReference>
<dbReference type="SUPFAM" id="SSF53706">
    <property type="entry name" value="Formate dehydrogenase/DMSO reductase, domains 1-3"/>
    <property type="match status" value="2"/>
</dbReference>
<dbReference type="GO" id="GO:0008137">
    <property type="term" value="F:NADH dehydrogenase (ubiquinone) activity"/>
    <property type="evidence" value="ECO:0007669"/>
    <property type="project" value="InterPro"/>
</dbReference>
<evidence type="ECO:0000256" key="1">
    <source>
        <dbReference type="ARBA" id="ARBA00001966"/>
    </source>
</evidence>
<dbReference type="PROSITE" id="PS00643">
    <property type="entry name" value="COMPLEX1_75K_3"/>
    <property type="match status" value="1"/>
</dbReference>
<dbReference type="SUPFAM" id="SSF54292">
    <property type="entry name" value="2Fe-2S ferredoxin-like"/>
    <property type="match status" value="1"/>
</dbReference>
<dbReference type="SMART" id="SM00929">
    <property type="entry name" value="NADH-G_4Fe-4S_3"/>
    <property type="match status" value="1"/>
</dbReference>
<keyword evidence="5" id="KW-0001">2Fe-2S</keyword>
<dbReference type="Gene3D" id="3.30.200.210">
    <property type="match status" value="1"/>
</dbReference>
<dbReference type="RefSeq" id="WP_014437719.1">
    <property type="nucleotide sequence ID" value="NC_017080.1"/>
</dbReference>
<feature type="domain" description="4Fe-4S Mo/W bis-MGD-type" evidence="13">
    <location>
        <begin position="226"/>
        <end position="282"/>
    </location>
</feature>
<accession>I0IGW8</accession>
<dbReference type="Gene3D" id="3.10.20.740">
    <property type="match status" value="1"/>
</dbReference>
<comment type="subcellular location">
    <subcellularLocation>
        <location evidence="2">Membrane</location>
    </subcellularLocation>
</comment>
<dbReference type="InterPro" id="IPR000283">
    <property type="entry name" value="NADH_UbQ_OxRdtase_75kDa_su_CS"/>
</dbReference>
<evidence type="ECO:0000313" key="15">
    <source>
        <dbReference type="EMBL" id="BAM04506.1"/>
    </source>
</evidence>
<evidence type="ECO:0000256" key="11">
    <source>
        <dbReference type="ARBA" id="ARBA00023136"/>
    </source>
</evidence>
<dbReference type="GO" id="GO:0051539">
    <property type="term" value="F:4 iron, 4 sulfur cluster binding"/>
    <property type="evidence" value="ECO:0007669"/>
    <property type="project" value="UniProtKB-KW"/>
</dbReference>
<dbReference type="EMBL" id="AP012338">
    <property type="protein sequence ID" value="BAM04506.1"/>
    <property type="molecule type" value="Genomic_DNA"/>
</dbReference>
<comment type="similarity">
    <text evidence="3">Belongs to the complex I 75 kDa subunit family.</text>
</comment>
<comment type="cofactor">
    <cofactor evidence="1">
        <name>[4Fe-4S] cluster</name>
        <dbReference type="ChEBI" id="CHEBI:49883"/>
    </cofactor>
</comment>
<gene>
    <name evidence="15" type="primary">nuoG</name>
    <name evidence="15" type="ordered locus">PSMK_23470</name>
</gene>
<evidence type="ECO:0000256" key="12">
    <source>
        <dbReference type="ARBA" id="ARBA00034078"/>
    </source>
</evidence>
<dbReference type="GO" id="GO:0016020">
    <property type="term" value="C:membrane"/>
    <property type="evidence" value="ECO:0007669"/>
    <property type="project" value="UniProtKB-SubCell"/>
</dbReference>
<keyword evidence="8" id="KW-0408">Iron</keyword>
<keyword evidence="4" id="KW-0004">4Fe-4S</keyword>
<dbReference type="eggNOG" id="COG0243">
    <property type="taxonomic scope" value="Bacteria"/>
</dbReference>
<sequence>MPSISVDGIQCTFEGKTSLLQAALDGGVEIPHYCYHPGLPVVASCRICLAEVSQPNPRNDNKLELIPKLVPTCQTPAVDGAVVHLRSPKSVANQKSVMEMLLINHPLDCPVCDQAGECSLQDYSYRYGNSQSRFVEAKLKQPKKDVGPNILLYSDRCIMCSRCVRFTREVSGTHELGIFGRGSSEQIDVFPGRALDNELAGNVVDICPVGALLDKDFLMTMRVWNLTRTASIDGITASGDNLSVETNEGKVYRFKPRTNMDVNRWWTSDEIRYGWKFVHSEERFAKPMRRTHGVLEACDWEQAYRTTRKRLGEGDGDLLAIISPMLPSEEAYLLGRLALKLAPAAKLAIGPVPVDGEDKSFPGGYTVVAEKAPNARGVRRALERLVDADDVLDAAAAEDLLGSGSVGRVLLTGNYPSAWATPRLRSVLQKSEAFTVLIDTLPSGLTERDEVDVLLPGCTWLEKEGSFENHRHRMQSFEAALAPREGARPEGRIALELLGLLDGEKAARYDAQKVRAEMGGAFLDEVHGPEGDAVLTSDVEYVAL</sequence>
<reference evidence="15 16" key="1">
    <citation type="submission" date="2012-02" db="EMBL/GenBank/DDBJ databases">
        <title>Complete genome sequence of Phycisphaera mikurensis NBRC 102666.</title>
        <authorList>
            <person name="Ankai A."/>
            <person name="Hosoyama A."/>
            <person name="Terui Y."/>
            <person name="Sekine M."/>
            <person name="Fukai R."/>
            <person name="Kato Y."/>
            <person name="Nakamura S."/>
            <person name="Yamada-Narita S."/>
            <person name="Kawakoshi A."/>
            <person name="Fukunaga Y."/>
            <person name="Yamazaki S."/>
            <person name="Fujita N."/>
        </authorList>
    </citation>
    <scope>NUCLEOTIDE SEQUENCE [LARGE SCALE GENOMIC DNA]</scope>
    <source>
        <strain evidence="16">NBRC 102666 / KCTC 22515 / FYK2301M01</strain>
    </source>
</reference>
<keyword evidence="9" id="KW-0411">Iron-sulfur</keyword>
<evidence type="ECO:0000256" key="6">
    <source>
        <dbReference type="ARBA" id="ARBA00022723"/>
    </source>
</evidence>
<dbReference type="eggNOG" id="COG1034">
    <property type="taxonomic scope" value="Bacteria"/>
</dbReference>
<dbReference type="Pfam" id="PF00384">
    <property type="entry name" value="Molybdopterin"/>
    <property type="match status" value="1"/>
</dbReference>
<protein>
    <submittedName>
        <fullName evidence="15">Putative NADH-quinone oxidoreductase subunit G</fullName>
        <ecNumber evidence="15">1.6.5.11</ecNumber>
    </submittedName>
</protein>
<dbReference type="PANTHER" id="PTHR43105:SF13">
    <property type="entry name" value="NADH-UBIQUINONE OXIDOREDUCTASE 75 KDA SUBUNIT, MITOCHONDRIAL"/>
    <property type="match status" value="1"/>
</dbReference>
<dbReference type="Proteomes" id="UP000007881">
    <property type="component" value="Chromosome"/>
</dbReference>
<evidence type="ECO:0000256" key="4">
    <source>
        <dbReference type="ARBA" id="ARBA00022485"/>
    </source>
</evidence>
<dbReference type="GO" id="GO:0042773">
    <property type="term" value="P:ATP synthesis coupled electron transport"/>
    <property type="evidence" value="ECO:0007669"/>
    <property type="project" value="InterPro"/>
</dbReference>
<evidence type="ECO:0000313" key="16">
    <source>
        <dbReference type="Proteomes" id="UP000007881"/>
    </source>
</evidence>
<dbReference type="InterPro" id="IPR019574">
    <property type="entry name" value="NADH_UbQ_OxRdtase_Gsu_4Fe4S-bd"/>
</dbReference>
<dbReference type="PROSITE" id="PS51669">
    <property type="entry name" value="4FE4S_MOW_BIS_MGD"/>
    <property type="match status" value="1"/>
</dbReference>
<dbReference type="Pfam" id="PF13510">
    <property type="entry name" value="Fer2_4"/>
    <property type="match status" value="1"/>
</dbReference>